<keyword evidence="5 12" id="KW-0418">Kinase</keyword>
<accession>A0A1X7R5F1</accession>
<evidence type="ECO:0000256" key="4">
    <source>
        <dbReference type="ARBA" id="ARBA00022741"/>
    </source>
</evidence>
<evidence type="ECO:0000256" key="1">
    <source>
        <dbReference type="ARBA" id="ARBA00012513"/>
    </source>
</evidence>
<evidence type="ECO:0000256" key="8">
    <source>
        <dbReference type="ARBA" id="ARBA00048679"/>
    </source>
</evidence>
<dbReference type="GO" id="GO:0005524">
    <property type="term" value="F:ATP binding"/>
    <property type="evidence" value="ECO:0007669"/>
    <property type="project" value="UniProtKB-UniRule"/>
</dbReference>
<keyword evidence="6 9" id="KW-0067">ATP-binding</keyword>
<evidence type="ECO:0000256" key="5">
    <source>
        <dbReference type="ARBA" id="ARBA00022777"/>
    </source>
</evidence>
<dbReference type="EMBL" id="FXLY01000006">
    <property type="protein sequence ID" value="SMN20923.1"/>
    <property type="molecule type" value="Genomic_DNA"/>
</dbReference>
<dbReference type="AlphaFoldDB" id="A0A1X7R5F1"/>
<protein>
    <recommendedName>
        <fullName evidence="1">non-specific serine/threonine protein kinase</fullName>
        <ecNumber evidence="1">2.7.11.1</ecNumber>
    </recommendedName>
</protein>
<dbReference type="Proteomes" id="UP000196158">
    <property type="component" value="Unassembled WGS sequence"/>
</dbReference>
<reference evidence="12 13" key="1">
    <citation type="submission" date="2017-04" db="EMBL/GenBank/DDBJ databases">
        <authorList>
            <person name="Afonso C.L."/>
            <person name="Miller P.J."/>
            <person name="Scott M.A."/>
            <person name="Spackman E."/>
            <person name="Goraichik I."/>
            <person name="Dimitrov K.M."/>
            <person name="Suarez D.L."/>
            <person name="Swayne D.E."/>
        </authorList>
    </citation>
    <scope>NUCLEOTIDE SEQUENCE [LARGE SCALE GENOMIC DNA]</scope>
</reference>
<name>A0A1X7R5F1_9SACH</name>
<dbReference type="OrthoDB" id="541276at2759"/>
<sequence>MSFEGCQVNNFQIIRQIGSGVYGLVFHVYDSVTKFEFAMKVILKSSIDSFLETYSKEESEERNLQLQQELINFFQQNQNQLNIPAVDLQSIKDLTPEQLSRIPQYNEIWMQLQVHSHKNVVTIYQVLESPVATFLIMDYYQTDLFNSIVNMKSFTNDSNLIKKVFLQICSAVKYCHEAGIYHCDIKPENVVLDSENNAYLCDFGLSTTTAHLSPNTNVGSTYYIAPEKILYFNDYTTQTAKLPTNTGDVWSLGILLINLICIRNPWLKAHQTEDKTFYHFVKEPRVLQKILPLSDDLYNLLVKVLQINPFKRISIDELMMEVRSIKSFTNDNGPLTIVPEYNEDIDDITMYYSTNVVTATQEKAENDYYNYLSEDDDDNEDEKREEEVEEAIIQSDCIKQPLVQHIEDVSLLYQSSKDINSCATLGDKTLDNEPNFKNAVNMMAYTGLSSDATICGSDTNDYPSLFHTEQKNSTSINDSEDIRLNMSST</sequence>
<dbReference type="PROSITE" id="PS50011">
    <property type="entry name" value="PROTEIN_KINASE_DOM"/>
    <property type="match status" value="1"/>
</dbReference>
<dbReference type="Gene3D" id="3.30.200.20">
    <property type="entry name" value="Phosphorylase Kinase, domain 1"/>
    <property type="match status" value="1"/>
</dbReference>
<evidence type="ECO:0000256" key="7">
    <source>
        <dbReference type="ARBA" id="ARBA00047899"/>
    </source>
</evidence>
<proteinExistence type="inferred from homology"/>
<keyword evidence="3" id="KW-0808">Transferase</keyword>
<evidence type="ECO:0000313" key="13">
    <source>
        <dbReference type="Proteomes" id="UP000196158"/>
    </source>
</evidence>
<evidence type="ECO:0000256" key="3">
    <source>
        <dbReference type="ARBA" id="ARBA00022679"/>
    </source>
</evidence>
<comment type="catalytic activity">
    <reaction evidence="7">
        <text>L-threonyl-[protein] + ATP = O-phospho-L-threonyl-[protein] + ADP + H(+)</text>
        <dbReference type="Rhea" id="RHEA:46608"/>
        <dbReference type="Rhea" id="RHEA-COMP:11060"/>
        <dbReference type="Rhea" id="RHEA-COMP:11605"/>
        <dbReference type="ChEBI" id="CHEBI:15378"/>
        <dbReference type="ChEBI" id="CHEBI:30013"/>
        <dbReference type="ChEBI" id="CHEBI:30616"/>
        <dbReference type="ChEBI" id="CHEBI:61977"/>
        <dbReference type="ChEBI" id="CHEBI:456216"/>
        <dbReference type="EC" id="2.7.11.1"/>
    </reaction>
</comment>
<dbReference type="GO" id="GO:0004674">
    <property type="term" value="F:protein serine/threonine kinase activity"/>
    <property type="evidence" value="ECO:0007669"/>
    <property type="project" value="UniProtKB-KW"/>
</dbReference>
<organism evidence="12 13">
    <name type="scientific">Maudiozyma saulgeensis</name>
    <dbReference type="NCBI Taxonomy" id="1789683"/>
    <lineage>
        <taxon>Eukaryota</taxon>
        <taxon>Fungi</taxon>
        <taxon>Dikarya</taxon>
        <taxon>Ascomycota</taxon>
        <taxon>Saccharomycotina</taxon>
        <taxon>Saccharomycetes</taxon>
        <taxon>Saccharomycetales</taxon>
        <taxon>Saccharomycetaceae</taxon>
        <taxon>Maudiozyma</taxon>
    </lineage>
</organism>
<evidence type="ECO:0000256" key="10">
    <source>
        <dbReference type="RuleBase" id="RU000304"/>
    </source>
</evidence>
<dbReference type="GO" id="GO:0007165">
    <property type="term" value="P:signal transduction"/>
    <property type="evidence" value="ECO:0007669"/>
    <property type="project" value="TreeGrafter"/>
</dbReference>
<comment type="similarity">
    <text evidence="10">Belongs to the protein kinase superfamily.</text>
</comment>
<dbReference type="PANTHER" id="PTHR43895:SF32">
    <property type="entry name" value="SERINE_THREONINE-PROTEIN KINASE CHK1"/>
    <property type="match status" value="1"/>
</dbReference>
<dbReference type="InterPro" id="IPR011009">
    <property type="entry name" value="Kinase-like_dom_sf"/>
</dbReference>
<dbReference type="InterPro" id="IPR017441">
    <property type="entry name" value="Protein_kinase_ATP_BS"/>
</dbReference>
<evidence type="ECO:0000313" key="12">
    <source>
        <dbReference type="EMBL" id="SMN20923.1"/>
    </source>
</evidence>
<gene>
    <name evidence="12" type="ORF">KASA_0M03586G</name>
</gene>
<feature type="domain" description="Protein kinase" evidence="11">
    <location>
        <begin position="11"/>
        <end position="329"/>
    </location>
</feature>
<dbReference type="EC" id="2.7.11.1" evidence="1"/>
<feature type="binding site" evidence="9">
    <location>
        <position position="44"/>
    </location>
    <ligand>
        <name>ATP</name>
        <dbReference type="ChEBI" id="CHEBI:30616"/>
    </ligand>
</feature>
<dbReference type="Pfam" id="PF00069">
    <property type="entry name" value="Pkinase"/>
    <property type="match status" value="1"/>
</dbReference>
<dbReference type="SUPFAM" id="SSF56112">
    <property type="entry name" value="Protein kinase-like (PK-like)"/>
    <property type="match status" value="1"/>
</dbReference>
<evidence type="ECO:0000256" key="2">
    <source>
        <dbReference type="ARBA" id="ARBA00022527"/>
    </source>
</evidence>
<comment type="catalytic activity">
    <reaction evidence="8">
        <text>L-seryl-[protein] + ATP = O-phospho-L-seryl-[protein] + ADP + H(+)</text>
        <dbReference type="Rhea" id="RHEA:17989"/>
        <dbReference type="Rhea" id="RHEA-COMP:9863"/>
        <dbReference type="Rhea" id="RHEA-COMP:11604"/>
        <dbReference type="ChEBI" id="CHEBI:15378"/>
        <dbReference type="ChEBI" id="CHEBI:29999"/>
        <dbReference type="ChEBI" id="CHEBI:30616"/>
        <dbReference type="ChEBI" id="CHEBI:83421"/>
        <dbReference type="ChEBI" id="CHEBI:456216"/>
        <dbReference type="EC" id="2.7.11.1"/>
    </reaction>
</comment>
<dbReference type="InterPro" id="IPR008271">
    <property type="entry name" value="Ser/Thr_kinase_AS"/>
</dbReference>
<dbReference type="PROSITE" id="PS00108">
    <property type="entry name" value="PROTEIN_KINASE_ST"/>
    <property type="match status" value="1"/>
</dbReference>
<evidence type="ECO:0000256" key="9">
    <source>
        <dbReference type="PROSITE-ProRule" id="PRU10141"/>
    </source>
</evidence>
<evidence type="ECO:0000259" key="11">
    <source>
        <dbReference type="PROSITE" id="PS50011"/>
    </source>
</evidence>
<dbReference type="SMART" id="SM00220">
    <property type="entry name" value="S_TKc"/>
    <property type="match status" value="1"/>
</dbReference>
<dbReference type="InterPro" id="IPR000719">
    <property type="entry name" value="Prot_kinase_dom"/>
</dbReference>
<keyword evidence="2 10" id="KW-0723">Serine/threonine-protein kinase</keyword>
<keyword evidence="13" id="KW-1185">Reference proteome</keyword>
<dbReference type="PANTHER" id="PTHR43895">
    <property type="entry name" value="CALCIUM/CALMODULIN-DEPENDENT PROTEIN KINASE KINASE-RELATED"/>
    <property type="match status" value="1"/>
</dbReference>
<dbReference type="STRING" id="1789683.A0A1X7R5F1"/>
<dbReference type="Gene3D" id="1.10.510.10">
    <property type="entry name" value="Transferase(Phosphotransferase) domain 1"/>
    <property type="match status" value="1"/>
</dbReference>
<dbReference type="PROSITE" id="PS00107">
    <property type="entry name" value="PROTEIN_KINASE_ATP"/>
    <property type="match status" value="1"/>
</dbReference>
<evidence type="ECO:0000256" key="6">
    <source>
        <dbReference type="ARBA" id="ARBA00022840"/>
    </source>
</evidence>
<keyword evidence="4 9" id="KW-0547">Nucleotide-binding</keyword>